<dbReference type="PANTHER" id="PTHR11941:SF158">
    <property type="entry name" value="ENOYL-COA HYDRATASE (AFU_ORTHOLOGUE AFUA_2G10650)"/>
    <property type="match status" value="1"/>
</dbReference>
<evidence type="ECO:0000256" key="2">
    <source>
        <dbReference type="RuleBase" id="RU003707"/>
    </source>
</evidence>
<dbReference type="PROSITE" id="PS00166">
    <property type="entry name" value="ENOYL_COA_HYDRATASE"/>
    <property type="match status" value="1"/>
</dbReference>
<gene>
    <name evidence="3" type="ORF">AAE3_LOCUS7268</name>
</gene>
<evidence type="ECO:0008006" key="5">
    <source>
        <dbReference type="Google" id="ProtNLM"/>
    </source>
</evidence>
<dbReference type="InterPro" id="IPR001753">
    <property type="entry name" value="Enoyl-CoA_hydra/iso"/>
</dbReference>
<reference evidence="3 4" key="1">
    <citation type="submission" date="2020-01" db="EMBL/GenBank/DDBJ databases">
        <authorList>
            <person name="Gupta K D."/>
        </authorList>
    </citation>
    <scope>NUCLEOTIDE SEQUENCE [LARGE SCALE GENOMIC DNA]</scope>
</reference>
<proteinExistence type="inferred from homology"/>
<accession>A0A8S0WKY6</accession>
<comment type="similarity">
    <text evidence="1 2">Belongs to the enoyl-CoA hydratase/isomerase family.</text>
</comment>
<dbReference type="GO" id="GO:0003824">
    <property type="term" value="F:catalytic activity"/>
    <property type="evidence" value="ECO:0007669"/>
    <property type="project" value="InterPro"/>
</dbReference>
<dbReference type="InterPro" id="IPR018376">
    <property type="entry name" value="Enoyl-CoA_hyd/isom_CS"/>
</dbReference>
<dbReference type="Gene3D" id="3.90.226.10">
    <property type="entry name" value="2-enoyl-CoA Hydratase, Chain A, domain 1"/>
    <property type="match status" value="1"/>
</dbReference>
<protein>
    <recommendedName>
        <fullName evidence="5">Enoyl-CoA hydratase</fullName>
    </recommendedName>
</protein>
<comment type="caution">
    <text evidence="3">The sequence shown here is derived from an EMBL/GenBank/DDBJ whole genome shotgun (WGS) entry which is preliminary data.</text>
</comment>
<evidence type="ECO:0000256" key="1">
    <source>
        <dbReference type="ARBA" id="ARBA00005254"/>
    </source>
</evidence>
<dbReference type="Proteomes" id="UP000467700">
    <property type="component" value="Unassembled WGS sequence"/>
</dbReference>
<dbReference type="GO" id="GO:0006635">
    <property type="term" value="P:fatty acid beta-oxidation"/>
    <property type="evidence" value="ECO:0007669"/>
    <property type="project" value="TreeGrafter"/>
</dbReference>
<dbReference type="GO" id="GO:0005739">
    <property type="term" value="C:mitochondrion"/>
    <property type="evidence" value="ECO:0007669"/>
    <property type="project" value="TreeGrafter"/>
</dbReference>
<keyword evidence="4" id="KW-1185">Reference proteome</keyword>
<dbReference type="PANTHER" id="PTHR11941">
    <property type="entry name" value="ENOYL-COA HYDRATASE-RELATED"/>
    <property type="match status" value="1"/>
</dbReference>
<dbReference type="EMBL" id="CACVBS010000046">
    <property type="protein sequence ID" value="CAA7264947.1"/>
    <property type="molecule type" value="Genomic_DNA"/>
</dbReference>
<dbReference type="SUPFAM" id="SSF52096">
    <property type="entry name" value="ClpP/crotonase"/>
    <property type="match status" value="1"/>
</dbReference>
<dbReference type="OrthoDB" id="2139957at2759"/>
<dbReference type="InterPro" id="IPR029045">
    <property type="entry name" value="ClpP/crotonase-like_dom_sf"/>
</dbReference>
<dbReference type="AlphaFoldDB" id="A0A8S0WKY6"/>
<evidence type="ECO:0000313" key="3">
    <source>
        <dbReference type="EMBL" id="CAA7264947.1"/>
    </source>
</evidence>
<organism evidence="3 4">
    <name type="scientific">Cyclocybe aegerita</name>
    <name type="common">Black poplar mushroom</name>
    <name type="synonym">Agrocybe aegerita</name>
    <dbReference type="NCBI Taxonomy" id="1973307"/>
    <lineage>
        <taxon>Eukaryota</taxon>
        <taxon>Fungi</taxon>
        <taxon>Dikarya</taxon>
        <taxon>Basidiomycota</taxon>
        <taxon>Agaricomycotina</taxon>
        <taxon>Agaricomycetes</taxon>
        <taxon>Agaricomycetidae</taxon>
        <taxon>Agaricales</taxon>
        <taxon>Agaricineae</taxon>
        <taxon>Bolbitiaceae</taxon>
        <taxon>Cyclocybe</taxon>
    </lineage>
</organism>
<dbReference type="Pfam" id="PF00378">
    <property type="entry name" value="ECH_1"/>
    <property type="match status" value="1"/>
</dbReference>
<name>A0A8S0WKY6_CYCAE</name>
<sequence>MAPTKTKLTPPKHSSEVKAAIPAPHVLLLTLNRPKSLNAMTPTMTEDMTRLLDWFEEEPELWVVIITGEGRLFCAGADLLAWNKDQQSNTSNETSDVLRAIHGFASVSRRQSVKPIIAAVNGGAYGGGMELILNCDLVVAADDAKFALPEVKRGVVAIQGGIPRLTQIVGHQRASEMLLTGKTITAVEARDRFGFVNTLVPAPSVLSAAIALAQQITANSPDAVQSTKHALILSQRLGHSETLYQHVQSPESKQVYKGQNIKEGLKAFAEKRTPVWTNPAKL</sequence>
<evidence type="ECO:0000313" key="4">
    <source>
        <dbReference type="Proteomes" id="UP000467700"/>
    </source>
</evidence>
<dbReference type="CDD" id="cd06558">
    <property type="entry name" value="crotonase-like"/>
    <property type="match status" value="1"/>
</dbReference>